<keyword evidence="4 7" id="KW-0812">Transmembrane</keyword>
<dbReference type="PANTHER" id="PTHR43163">
    <property type="entry name" value="DIPEPTIDE TRANSPORT SYSTEM PERMEASE PROTEIN DPPB-RELATED"/>
    <property type="match status" value="1"/>
</dbReference>
<evidence type="ECO:0000259" key="8">
    <source>
        <dbReference type="PROSITE" id="PS50928"/>
    </source>
</evidence>
<keyword evidence="10" id="KW-1185">Reference proteome</keyword>
<dbReference type="CDD" id="cd06261">
    <property type="entry name" value="TM_PBP2"/>
    <property type="match status" value="1"/>
</dbReference>
<dbReference type="SUPFAM" id="SSF161098">
    <property type="entry name" value="MetI-like"/>
    <property type="match status" value="1"/>
</dbReference>
<evidence type="ECO:0000256" key="1">
    <source>
        <dbReference type="ARBA" id="ARBA00004651"/>
    </source>
</evidence>
<feature type="transmembrane region" description="Helical" evidence="7">
    <location>
        <begin position="273"/>
        <end position="299"/>
    </location>
</feature>
<dbReference type="Pfam" id="PF00528">
    <property type="entry name" value="BPD_transp_1"/>
    <property type="match status" value="1"/>
</dbReference>
<sequence>MLRYIGKRALQSAVGLSVLIIAVFFLARLTGDPAKLLLPINADQALIDEFRAREGLDRPVIEQFGVYVWNVMHGDFGTSLRRHRPALDMVLEAYPVTLQLAFTAMALVLVSASLVGSVAAYRPGSAVDRTVTVSSLISASVPDFWVAISAILLFAVTLQWLPTSGYGSDIRFWLLPLGVLVLRPFGMLVQVVRASMIATLSSAFVRTARIKGMSEGRIIYVHALRNALLPIITVAADQTVGMINGLVIIETIFGFPGIGKLMIDAVMARDFPVVQASILVTAIAIFTLFILVDLAYVALDPRIRHR</sequence>
<feature type="transmembrane region" description="Helical" evidence="7">
    <location>
        <begin position="12"/>
        <end position="31"/>
    </location>
</feature>
<feature type="transmembrane region" description="Helical" evidence="7">
    <location>
        <begin position="181"/>
        <end position="205"/>
    </location>
</feature>
<reference evidence="9" key="2">
    <citation type="submission" date="2020-09" db="EMBL/GenBank/DDBJ databases">
        <authorList>
            <person name="Sun Q."/>
            <person name="Zhou Y."/>
        </authorList>
    </citation>
    <scope>NUCLEOTIDE SEQUENCE</scope>
    <source>
        <strain evidence="9">CGMCC 1.15320</strain>
    </source>
</reference>
<evidence type="ECO:0000256" key="5">
    <source>
        <dbReference type="ARBA" id="ARBA00022989"/>
    </source>
</evidence>
<organism evidence="9 10">
    <name type="scientific">Nitratireductor aestuarii</name>
    <dbReference type="NCBI Taxonomy" id="1735103"/>
    <lineage>
        <taxon>Bacteria</taxon>
        <taxon>Pseudomonadati</taxon>
        <taxon>Pseudomonadota</taxon>
        <taxon>Alphaproteobacteria</taxon>
        <taxon>Hyphomicrobiales</taxon>
        <taxon>Phyllobacteriaceae</taxon>
        <taxon>Nitratireductor</taxon>
    </lineage>
</organism>
<keyword evidence="6 7" id="KW-0472">Membrane</keyword>
<dbReference type="PANTHER" id="PTHR43163:SF9">
    <property type="entry name" value="ABC TRANSPORTER PERMEASE PROTEIN"/>
    <property type="match status" value="1"/>
</dbReference>
<dbReference type="EMBL" id="BMIF01000005">
    <property type="protein sequence ID" value="GGA65634.1"/>
    <property type="molecule type" value="Genomic_DNA"/>
</dbReference>
<keyword evidence="2 7" id="KW-0813">Transport</keyword>
<comment type="similarity">
    <text evidence="7">Belongs to the binding-protein-dependent transport system permease family.</text>
</comment>
<keyword evidence="3" id="KW-1003">Cell membrane</keyword>
<dbReference type="Gene3D" id="1.10.3720.10">
    <property type="entry name" value="MetI-like"/>
    <property type="match status" value="1"/>
</dbReference>
<accession>A0A916RQK1</accession>
<feature type="transmembrane region" description="Helical" evidence="7">
    <location>
        <begin position="98"/>
        <end position="121"/>
    </location>
</feature>
<dbReference type="Proteomes" id="UP000636264">
    <property type="component" value="Unassembled WGS sequence"/>
</dbReference>
<evidence type="ECO:0000313" key="9">
    <source>
        <dbReference type="EMBL" id="GGA65634.1"/>
    </source>
</evidence>
<dbReference type="InterPro" id="IPR035906">
    <property type="entry name" value="MetI-like_sf"/>
</dbReference>
<feature type="domain" description="ABC transmembrane type-1" evidence="8">
    <location>
        <begin position="94"/>
        <end position="292"/>
    </location>
</feature>
<evidence type="ECO:0000256" key="4">
    <source>
        <dbReference type="ARBA" id="ARBA00022692"/>
    </source>
</evidence>
<dbReference type="AlphaFoldDB" id="A0A916RQK1"/>
<name>A0A916RQK1_9HYPH</name>
<evidence type="ECO:0000256" key="3">
    <source>
        <dbReference type="ARBA" id="ARBA00022475"/>
    </source>
</evidence>
<feature type="transmembrane region" description="Helical" evidence="7">
    <location>
        <begin position="142"/>
        <end position="161"/>
    </location>
</feature>
<evidence type="ECO:0000256" key="6">
    <source>
        <dbReference type="ARBA" id="ARBA00023136"/>
    </source>
</evidence>
<evidence type="ECO:0000256" key="7">
    <source>
        <dbReference type="RuleBase" id="RU363032"/>
    </source>
</evidence>
<evidence type="ECO:0000256" key="2">
    <source>
        <dbReference type="ARBA" id="ARBA00022448"/>
    </source>
</evidence>
<comment type="subcellular location">
    <subcellularLocation>
        <location evidence="1 7">Cell membrane</location>
        <topology evidence="1 7">Multi-pass membrane protein</topology>
    </subcellularLocation>
</comment>
<evidence type="ECO:0000313" key="10">
    <source>
        <dbReference type="Proteomes" id="UP000636264"/>
    </source>
</evidence>
<comment type="caution">
    <text evidence="9">The sequence shown here is derived from an EMBL/GenBank/DDBJ whole genome shotgun (WGS) entry which is preliminary data.</text>
</comment>
<dbReference type="Pfam" id="PF19300">
    <property type="entry name" value="BPD_transp_1_N"/>
    <property type="match status" value="1"/>
</dbReference>
<feature type="transmembrane region" description="Helical" evidence="7">
    <location>
        <begin position="226"/>
        <end position="253"/>
    </location>
</feature>
<keyword evidence="5 7" id="KW-1133">Transmembrane helix</keyword>
<dbReference type="GO" id="GO:0005886">
    <property type="term" value="C:plasma membrane"/>
    <property type="evidence" value="ECO:0007669"/>
    <property type="project" value="UniProtKB-SubCell"/>
</dbReference>
<gene>
    <name evidence="9" type="ORF">GCM10011385_19350</name>
</gene>
<dbReference type="InterPro" id="IPR045621">
    <property type="entry name" value="BPD_transp_1_N"/>
</dbReference>
<dbReference type="PROSITE" id="PS50928">
    <property type="entry name" value="ABC_TM1"/>
    <property type="match status" value="1"/>
</dbReference>
<reference evidence="9" key="1">
    <citation type="journal article" date="2014" name="Int. J. Syst. Evol. Microbiol.">
        <title>Complete genome sequence of Corynebacterium casei LMG S-19264T (=DSM 44701T), isolated from a smear-ripened cheese.</title>
        <authorList>
            <consortium name="US DOE Joint Genome Institute (JGI-PGF)"/>
            <person name="Walter F."/>
            <person name="Albersmeier A."/>
            <person name="Kalinowski J."/>
            <person name="Ruckert C."/>
        </authorList>
    </citation>
    <scope>NUCLEOTIDE SEQUENCE</scope>
    <source>
        <strain evidence="9">CGMCC 1.15320</strain>
    </source>
</reference>
<dbReference type="GO" id="GO:0055085">
    <property type="term" value="P:transmembrane transport"/>
    <property type="evidence" value="ECO:0007669"/>
    <property type="project" value="InterPro"/>
</dbReference>
<dbReference type="RefSeq" id="WP_188720855.1">
    <property type="nucleotide sequence ID" value="NZ_BMIF01000005.1"/>
</dbReference>
<dbReference type="InterPro" id="IPR000515">
    <property type="entry name" value="MetI-like"/>
</dbReference>
<protein>
    <submittedName>
        <fullName evidence="9">ABC transporter permease</fullName>
    </submittedName>
</protein>
<proteinExistence type="inferred from homology"/>